<dbReference type="GeneID" id="43446770"/>
<dbReference type="KEGG" id="thg:TCELL_0194"/>
<dbReference type="STRING" id="1184251.TCELL_0194"/>
<evidence type="ECO:0000313" key="1">
    <source>
        <dbReference type="EMBL" id="AFK50619.1"/>
    </source>
</evidence>
<accession>I3TCY1</accession>
<evidence type="ECO:0000313" key="2">
    <source>
        <dbReference type="Proteomes" id="UP000005270"/>
    </source>
</evidence>
<dbReference type="InParanoid" id="I3TCY1"/>
<dbReference type="EMBL" id="CP003531">
    <property type="protein sequence ID" value="AFK50619.1"/>
    <property type="molecule type" value="Genomic_DNA"/>
</dbReference>
<keyword evidence="2" id="KW-1185">Reference proteome</keyword>
<proteinExistence type="predicted"/>
<dbReference type="Proteomes" id="UP000005270">
    <property type="component" value="Chromosome"/>
</dbReference>
<gene>
    <name evidence="1" type="ordered locus">TCELL_0194</name>
</gene>
<dbReference type="AlphaFoldDB" id="I3TCY1"/>
<reference evidence="1 2" key="1">
    <citation type="journal article" date="2012" name="J. Bacteriol.">
        <title>Complete genome sequence of the hyperthermophilic cellulolytic Crenarchaeon 'Thermogladius cellulolyticus' 1633.</title>
        <authorList>
            <person name="Mardanov A.V."/>
            <person name="Kochetkova T.V."/>
            <person name="Beletsky A.V."/>
            <person name="Bonch-Osmolovskaya E.A."/>
            <person name="Ravin N.V."/>
            <person name="Skryabin K.G."/>
        </authorList>
    </citation>
    <scope>NUCLEOTIDE SEQUENCE [LARGE SCALE GENOMIC DNA]</scope>
    <source>
        <strain evidence="2">DSM 22663 / VKM B-2946 / 1633</strain>
    </source>
</reference>
<organism evidence="1 2">
    <name type="scientific">Thermogladius calderae (strain DSM 22663 / VKM B-2946 / 1633)</name>
    <dbReference type="NCBI Taxonomy" id="1184251"/>
    <lineage>
        <taxon>Archaea</taxon>
        <taxon>Thermoproteota</taxon>
        <taxon>Thermoprotei</taxon>
        <taxon>Desulfurococcales</taxon>
        <taxon>Desulfurococcaceae</taxon>
        <taxon>Thermogladius</taxon>
    </lineage>
</organism>
<dbReference type="HOGENOM" id="CLU_2875266_0_0_2"/>
<sequence length="63" mass="6881">MEELLAANGFEIVRSYYSTVNDLAYVDAKGLRQHLSVAEVGGALGVEPEGLAHLVKLLSKYHH</sequence>
<protein>
    <submittedName>
        <fullName evidence="1">Uncharacterized protein</fullName>
    </submittedName>
</protein>
<name>I3TCY1_THEC1</name>
<dbReference type="RefSeq" id="WP_014736870.1">
    <property type="nucleotide sequence ID" value="NC_017954.1"/>
</dbReference>